<feature type="transmembrane region" description="Helical" evidence="7">
    <location>
        <begin position="148"/>
        <end position="172"/>
    </location>
</feature>
<evidence type="ECO:0000256" key="1">
    <source>
        <dbReference type="ARBA" id="ARBA00004651"/>
    </source>
</evidence>
<keyword evidence="5 7" id="KW-1133">Transmembrane helix</keyword>
<dbReference type="Proteomes" id="UP000284379">
    <property type="component" value="Unassembled WGS sequence"/>
</dbReference>
<evidence type="ECO:0000313" key="9">
    <source>
        <dbReference type="Proteomes" id="UP000284379"/>
    </source>
</evidence>
<dbReference type="GO" id="GO:0005886">
    <property type="term" value="C:plasma membrane"/>
    <property type="evidence" value="ECO:0007669"/>
    <property type="project" value="UniProtKB-SubCell"/>
</dbReference>
<feature type="transmembrane region" description="Helical" evidence="7">
    <location>
        <begin position="6"/>
        <end position="24"/>
    </location>
</feature>
<dbReference type="EMBL" id="QSGO01000007">
    <property type="protein sequence ID" value="RHB34983.1"/>
    <property type="molecule type" value="Genomic_DNA"/>
</dbReference>
<gene>
    <name evidence="8" type="ORF">DW888_11035</name>
</gene>
<name>A0A413VN42_9BACE</name>
<dbReference type="Pfam" id="PF02417">
    <property type="entry name" value="Chromate_transp"/>
    <property type="match status" value="1"/>
</dbReference>
<comment type="subcellular location">
    <subcellularLocation>
        <location evidence="1">Cell membrane</location>
        <topology evidence="1">Multi-pass membrane protein</topology>
    </subcellularLocation>
</comment>
<evidence type="ECO:0000313" key="8">
    <source>
        <dbReference type="EMBL" id="RHB34983.1"/>
    </source>
</evidence>
<evidence type="ECO:0000256" key="5">
    <source>
        <dbReference type="ARBA" id="ARBA00022989"/>
    </source>
</evidence>
<dbReference type="PANTHER" id="PTHR43663">
    <property type="entry name" value="CHROMATE TRANSPORT PROTEIN-RELATED"/>
    <property type="match status" value="1"/>
</dbReference>
<dbReference type="PANTHER" id="PTHR43663:SF2">
    <property type="entry name" value="CHROMATE TRANSPORT PROTEIN-RELATED"/>
    <property type="match status" value="1"/>
</dbReference>
<reference evidence="8 9" key="1">
    <citation type="submission" date="2018-08" db="EMBL/GenBank/DDBJ databases">
        <title>A genome reference for cultivated species of the human gut microbiota.</title>
        <authorList>
            <person name="Zou Y."/>
            <person name="Xue W."/>
            <person name="Luo G."/>
        </authorList>
    </citation>
    <scope>NUCLEOTIDE SEQUENCE [LARGE SCALE GENOMIC DNA]</scope>
    <source>
        <strain evidence="8 9">AM40-30BH</strain>
    </source>
</reference>
<feature type="transmembrane region" description="Helical" evidence="7">
    <location>
        <begin position="108"/>
        <end position="128"/>
    </location>
</feature>
<evidence type="ECO:0000256" key="4">
    <source>
        <dbReference type="ARBA" id="ARBA00022692"/>
    </source>
</evidence>
<evidence type="ECO:0000256" key="6">
    <source>
        <dbReference type="ARBA" id="ARBA00023136"/>
    </source>
</evidence>
<accession>A0A413VN42</accession>
<dbReference type="RefSeq" id="WP_081504738.1">
    <property type="nucleotide sequence ID" value="NZ_CABJFV010000007.1"/>
</dbReference>
<feature type="transmembrane region" description="Helical" evidence="7">
    <location>
        <begin position="45"/>
        <end position="66"/>
    </location>
</feature>
<keyword evidence="6 7" id="KW-0472">Membrane</keyword>
<evidence type="ECO:0000256" key="2">
    <source>
        <dbReference type="ARBA" id="ARBA00005262"/>
    </source>
</evidence>
<feature type="transmembrane region" description="Helical" evidence="7">
    <location>
        <begin position="72"/>
        <end position="96"/>
    </location>
</feature>
<dbReference type="AlphaFoldDB" id="A0A413VN42"/>
<keyword evidence="4 7" id="KW-0812">Transmembrane</keyword>
<dbReference type="InterPro" id="IPR052518">
    <property type="entry name" value="CHR_Transporter"/>
</dbReference>
<keyword evidence="3" id="KW-1003">Cell membrane</keyword>
<evidence type="ECO:0000256" key="3">
    <source>
        <dbReference type="ARBA" id="ARBA00022475"/>
    </source>
</evidence>
<comment type="similarity">
    <text evidence="2">Belongs to the chromate ion transporter (CHR) (TC 2.A.51) family.</text>
</comment>
<sequence length="182" mass="20357">MYLTLFLNFVKIGMFTIGGGYAMIPLIEREIVKRQWMTKEDFMQMFAITQSLPGVFAVNISIFVGYRLRGFWGSLVCALGTILPSFVIILIIALFFDKFQDNPYVIRIFNGIRPAVVALILVPCLSAIKAIRMGYMELIAPAIGTVLIWKAGVSPVYIVLAGIVGGLVYTLWLKDKLKGRRV</sequence>
<dbReference type="InterPro" id="IPR003370">
    <property type="entry name" value="Chromate_transpt"/>
</dbReference>
<evidence type="ECO:0000256" key="7">
    <source>
        <dbReference type="SAM" id="Phobius"/>
    </source>
</evidence>
<protein>
    <submittedName>
        <fullName evidence="8">Chromate transporter</fullName>
    </submittedName>
</protein>
<comment type="caution">
    <text evidence="8">The sequence shown here is derived from an EMBL/GenBank/DDBJ whole genome shotgun (WGS) entry which is preliminary data.</text>
</comment>
<proteinExistence type="inferred from homology"/>
<organism evidence="8 9">
    <name type="scientific">Bacteroides nordii</name>
    <dbReference type="NCBI Taxonomy" id="291645"/>
    <lineage>
        <taxon>Bacteria</taxon>
        <taxon>Pseudomonadati</taxon>
        <taxon>Bacteroidota</taxon>
        <taxon>Bacteroidia</taxon>
        <taxon>Bacteroidales</taxon>
        <taxon>Bacteroidaceae</taxon>
        <taxon>Bacteroides</taxon>
    </lineage>
</organism>
<dbReference type="GO" id="GO:0015109">
    <property type="term" value="F:chromate transmembrane transporter activity"/>
    <property type="evidence" value="ECO:0007669"/>
    <property type="project" value="InterPro"/>
</dbReference>